<dbReference type="InterPro" id="IPR006059">
    <property type="entry name" value="SBP"/>
</dbReference>
<evidence type="ECO:0000256" key="1">
    <source>
        <dbReference type="ARBA" id="ARBA00022475"/>
    </source>
</evidence>
<organism evidence="7 8">
    <name type="scientific">Paenibacillus solanacearum</name>
    <dbReference type="NCBI Taxonomy" id="2048548"/>
    <lineage>
        <taxon>Bacteria</taxon>
        <taxon>Bacillati</taxon>
        <taxon>Bacillota</taxon>
        <taxon>Bacilli</taxon>
        <taxon>Bacillales</taxon>
        <taxon>Paenibacillaceae</taxon>
        <taxon>Paenibacillus</taxon>
    </lineage>
</organism>
<keyword evidence="1" id="KW-1003">Cell membrane</keyword>
<reference evidence="7" key="1">
    <citation type="submission" date="2021-06" db="EMBL/GenBank/DDBJ databases">
        <authorList>
            <person name="Criscuolo A."/>
        </authorList>
    </citation>
    <scope>NUCLEOTIDE SEQUENCE</scope>
    <source>
        <strain evidence="7">CIP111600</strain>
    </source>
</reference>
<gene>
    <name evidence="7" type="ORF">PAESOLCIP111_04334</name>
</gene>
<comment type="caution">
    <text evidence="7">The sequence shown here is derived from an EMBL/GenBank/DDBJ whole genome shotgun (WGS) entry which is preliminary data.</text>
</comment>
<accession>A0A916K746</accession>
<dbReference type="RefSeq" id="WP_218094057.1">
    <property type="nucleotide sequence ID" value="NZ_CAJVAS010000023.1"/>
</dbReference>
<evidence type="ECO:0000256" key="2">
    <source>
        <dbReference type="ARBA" id="ARBA00022729"/>
    </source>
</evidence>
<evidence type="ECO:0000313" key="7">
    <source>
        <dbReference type="EMBL" id="CAG7642392.1"/>
    </source>
</evidence>
<evidence type="ECO:0000256" key="5">
    <source>
        <dbReference type="ARBA" id="ARBA00023288"/>
    </source>
</evidence>
<protein>
    <recommendedName>
        <fullName evidence="9">Extracellular solute-binding protein</fullName>
    </recommendedName>
</protein>
<keyword evidence="5" id="KW-0449">Lipoprotein</keyword>
<proteinExistence type="predicted"/>
<evidence type="ECO:0000256" key="4">
    <source>
        <dbReference type="ARBA" id="ARBA00023139"/>
    </source>
</evidence>
<dbReference type="Proteomes" id="UP000693672">
    <property type="component" value="Unassembled WGS sequence"/>
</dbReference>
<dbReference type="Pfam" id="PF01547">
    <property type="entry name" value="SBP_bac_1"/>
    <property type="match status" value="1"/>
</dbReference>
<dbReference type="PANTHER" id="PTHR43649:SF33">
    <property type="entry name" value="POLYGALACTURONAN_RHAMNOGALACTURONAN-BINDING PROTEIN YTCQ"/>
    <property type="match status" value="1"/>
</dbReference>
<keyword evidence="8" id="KW-1185">Reference proteome</keyword>
<evidence type="ECO:0000256" key="3">
    <source>
        <dbReference type="ARBA" id="ARBA00023136"/>
    </source>
</evidence>
<evidence type="ECO:0008006" key="9">
    <source>
        <dbReference type="Google" id="ProtNLM"/>
    </source>
</evidence>
<keyword evidence="4" id="KW-0564">Palmitate</keyword>
<evidence type="ECO:0000256" key="6">
    <source>
        <dbReference type="SAM" id="SignalP"/>
    </source>
</evidence>
<feature type="chain" id="PRO_5039475280" description="Extracellular solute-binding protein" evidence="6">
    <location>
        <begin position="18"/>
        <end position="437"/>
    </location>
</feature>
<feature type="signal peptide" evidence="6">
    <location>
        <begin position="1"/>
        <end position="17"/>
    </location>
</feature>
<dbReference type="PROSITE" id="PS51257">
    <property type="entry name" value="PROKAR_LIPOPROTEIN"/>
    <property type="match status" value="1"/>
</dbReference>
<dbReference type="PANTHER" id="PTHR43649">
    <property type="entry name" value="ARABINOSE-BINDING PROTEIN-RELATED"/>
    <property type="match status" value="1"/>
</dbReference>
<evidence type="ECO:0000313" key="8">
    <source>
        <dbReference type="Proteomes" id="UP000693672"/>
    </source>
</evidence>
<sequence length="437" mass="48784">MKLNKGFWLTSLFIAAAMTGCSGGGSSQGPTAKEAEKPAAKKDPIELVFYSTGGDFDEKGFMEMYGNKIKEKFPHVTPVFITYNAKDTSLDKLITAGQRIDILYNSIGQTAMSLQQYQMEVDISDLIKKYNYDLTKLEPSAIEMQRQIANGGIYGLPVNTTTLSLFYNKEIFDRFGVPYPKESMSWEQMMELTRKLSREDSGKKYTGLGISNSHFLMLTPYSAPYVDPKTNRAMFTKEPFVKTFEALIGAFKVPGNELDKNTVSYSKLLEKWEKDKTVAMFMALSGLHSRWTQSGLNWDYAPMPTFSDKPGVGPQNYPTFFYITKMAKDKEQAFEVISYLTSEEMQTHLARKGLIPVLNNTKLLSEIGKDASFLSGKQVSAILPAKFADPAIKMKFQTVAQTEVIKAFNDAILGTKDINTALRDADEAANKAIDAAK</sequence>
<dbReference type="InterPro" id="IPR050490">
    <property type="entry name" value="Bact_solute-bd_prot1"/>
</dbReference>
<dbReference type="EMBL" id="CAJVAS010000023">
    <property type="protein sequence ID" value="CAG7642392.1"/>
    <property type="molecule type" value="Genomic_DNA"/>
</dbReference>
<name>A0A916K746_9BACL</name>
<dbReference type="AlphaFoldDB" id="A0A916K746"/>
<keyword evidence="3" id="KW-0472">Membrane</keyword>
<keyword evidence="2 6" id="KW-0732">Signal</keyword>